<dbReference type="Proteomes" id="UP000326565">
    <property type="component" value="Unassembled WGS sequence"/>
</dbReference>
<evidence type="ECO:0000313" key="2">
    <source>
        <dbReference type="EMBL" id="KAB8078209.1"/>
    </source>
</evidence>
<feature type="region of interest" description="Disordered" evidence="1">
    <location>
        <begin position="45"/>
        <end position="115"/>
    </location>
</feature>
<organism evidence="2 3">
    <name type="scientific">Aspergillus leporis</name>
    <dbReference type="NCBI Taxonomy" id="41062"/>
    <lineage>
        <taxon>Eukaryota</taxon>
        <taxon>Fungi</taxon>
        <taxon>Dikarya</taxon>
        <taxon>Ascomycota</taxon>
        <taxon>Pezizomycotina</taxon>
        <taxon>Eurotiomycetes</taxon>
        <taxon>Eurotiomycetidae</taxon>
        <taxon>Eurotiales</taxon>
        <taxon>Aspergillaceae</taxon>
        <taxon>Aspergillus</taxon>
        <taxon>Aspergillus subgen. Circumdati</taxon>
    </lineage>
</organism>
<reference evidence="2 3" key="1">
    <citation type="submission" date="2019-04" db="EMBL/GenBank/DDBJ databases">
        <title>Friends and foes A comparative genomics study of 23 Aspergillus species from section Flavi.</title>
        <authorList>
            <consortium name="DOE Joint Genome Institute"/>
            <person name="Kjaerbolling I."/>
            <person name="Vesth T."/>
            <person name="Frisvad J.C."/>
            <person name="Nybo J.L."/>
            <person name="Theobald S."/>
            <person name="Kildgaard S."/>
            <person name="Isbrandt T."/>
            <person name="Kuo A."/>
            <person name="Sato A."/>
            <person name="Lyhne E.K."/>
            <person name="Kogle M.E."/>
            <person name="Wiebenga A."/>
            <person name="Kun R.S."/>
            <person name="Lubbers R.J."/>
            <person name="Makela M.R."/>
            <person name="Barry K."/>
            <person name="Chovatia M."/>
            <person name="Clum A."/>
            <person name="Daum C."/>
            <person name="Haridas S."/>
            <person name="He G."/>
            <person name="LaButti K."/>
            <person name="Lipzen A."/>
            <person name="Mondo S."/>
            <person name="Riley R."/>
            <person name="Salamov A."/>
            <person name="Simmons B.A."/>
            <person name="Magnuson J.K."/>
            <person name="Henrissat B."/>
            <person name="Mortensen U.H."/>
            <person name="Larsen T.O."/>
            <person name="Devries R.P."/>
            <person name="Grigoriev I.V."/>
            <person name="Machida M."/>
            <person name="Baker S.E."/>
            <person name="Andersen M.R."/>
        </authorList>
    </citation>
    <scope>NUCLEOTIDE SEQUENCE [LARGE SCALE GENOMIC DNA]</scope>
    <source>
        <strain evidence="2 3">CBS 151.66</strain>
    </source>
</reference>
<dbReference type="Pfam" id="PF09692">
    <property type="entry name" value="Arb1"/>
    <property type="match status" value="1"/>
</dbReference>
<dbReference type="AlphaFoldDB" id="A0A5N5XBX1"/>
<sequence>MKTESIISNNAANAIYEPRFLFVCLQSKDAPSANNLPFRPHEDFKEAQQANEPTLTDPGQTTDNPVDPAHQQLIISGEEKDAATSVESAEPNNNKKKKKKKSKAKSKRGKNKPTGFEEYYVDAPMTPEEYREERDLYDISKPIIHRIEDALLRYQKIRRLEPERLAIFIRYLAYGGIDVGPKMFAGVDERELQQLHGEQAMILKGQMSVRQDCSNFPIDFNAVVKGYLTSYFPYFFNPETEGMMKLATDTIRNFLSYLLYHDVCPEYTENIDAARRSCDIAAKELWKNQQFAVQTPGDFNKACSTLFGGFFHDLHVEDNNWKNPKFDSVFMTNDIARKVVKFALAGAGTDHQAIRFQQLANQNALRAMRVLDVHGFEVTATYPPGPDVCEFYRRHAPDLHPVGRLLGKAYRDPGKPTYDLSPEERLEWENDTSVPEFELFLEESLLKLCYPGMKVITPVWELNCGFHFFEDVHTAYCSIYTVLANDLMLGWKKPVDVNAEGKEGADNIEEEKVEDT</sequence>
<keyword evidence="3" id="KW-1185">Reference proteome</keyword>
<gene>
    <name evidence="2" type="ORF">BDV29DRAFT_152934</name>
</gene>
<feature type="compositionally biased region" description="Basic residues" evidence="1">
    <location>
        <begin position="94"/>
        <end position="111"/>
    </location>
</feature>
<accession>A0A5N5XBX1</accession>
<dbReference type="InterPro" id="IPR018606">
    <property type="entry name" value="Arb1"/>
</dbReference>
<dbReference type="OrthoDB" id="435402at2759"/>
<evidence type="ECO:0000256" key="1">
    <source>
        <dbReference type="SAM" id="MobiDB-lite"/>
    </source>
</evidence>
<name>A0A5N5XBX1_9EURO</name>
<feature type="compositionally biased region" description="Polar residues" evidence="1">
    <location>
        <begin position="48"/>
        <end position="64"/>
    </location>
</feature>
<dbReference type="GO" id="GO:0033167">
    <property type="term" value="C:ARC complex"/>
    <property type="evidence" value="ECO:0007669"/>
    <property type="project" value="InterPro"/>
</dbReference>
<protein>
    <submittedName>
        <fullName evidence="2">Argonaute siRNA chaperone complex subunit Arb1-domain-containing protein</fullName>
    </submittedName>
</protein>
<dbReference type="GO" id="GO:0031047">
    <property type="term" value="P:regulatory ncRNA-mediated gene silencing"/>
    <property type="evidence" value="ECO:0007669"/>
    <property type="project" value="InterPro"/>
</dbReference>
<dbReference type="EMBL" id="ML732160">
    <property type="protein sequence ID" value="KAB8078209.1"/>
    <property type="molecule type" value="Genomic_DNA"/>
</dbReference>
<evidence type="ECO:0000313" key="3">
    <source>
        <dbReference type="Proteomes" id="UP000326565"/>
    </source>
</evidence>
<proteinExistence type="predicted"/>